<dbReference type="SUPFAM" id="SSF103088">
    <property type="entry name" value="OmpA-like"/>
    <property type="match status" value="1"/>
</dbReference>
<keyword evidence="1" id="KW-0812">Transmembrane</keyword>
<dbReference type="AlphaFoldDB" id="A0A3A8ISF8"/>
<accession>A0A3A8ISF8</accession>
<dbReference type="RefSeq" id="WP_120541919.1">
    <property type="nucleotide sequence ID" value="NZ_RAVZ01000117.1"/>
</dbReference>
<sequence>MSSSGESSDRSLADLMAGVAVVFLLLAVIFILEARKQKEEAIREKEVAIGKVDSQKDGVQASLFSLRDDLVTLDAELDGGFIALSGLDGGVNALEIEFKNLQFGLGQCRTPAAYVEQFERGAVPLIHRVCEAVDAMRDAGAEPSIILEGHTDDRPFLGTSGECGVRYGVSQFSFENNVRASASRAQEVFFTVRSQLKDAGYERDCLDANFVVSGRGQTAPRPGTAGNEPSNRRLVIRVRGDLRL</sequence>
<proteinExistence type="predicted"/>
<keyword evidence="1" id="KW-0472">Membrane</keyword>
<comment type="caution">
    <text evidence="2">The sequence shown here is derived from an EMBL/GenBank/DDBJ whole genome shotgun (WGS) entry which is preliminary data.</text>
</comment>
<evidence type="ECO:0000256" key="1">
    <source>
        <dbReference type="SAM" id="Phobius"/>
    </source>
</evidence>
<dbReference type="Gene3D" id="3.30.1330.60">
    <property type="entry name" value="OmpA-like domain"/>
    <property type="match status" value="1"/>
</dbReference>
<dbReference type="Proteomes" id="UP000268094">
    <property type="component" value="Unassembled WGS sequence"/>
</dbReference>
<dbReference type="OrthoDB" id="5499758at2"/>
<feature type="transmembrane region" description="Helical" evidence="1">
    <location>
        <begin position="12"/>
        <end position="32"/>
    </location>
</feature>
<gene>
    <name evidence="2" type="ORF">D7V88_18260</name>
</gene>
<evidence type="ECO:0000313" key="2">
    <source>
        <dbReference type="EMBL" id="RKG86255.1"/>
    </source>
</evidence>
<protein>
    <recommendedName>
        <fullName evidence="4">OmpA family protein</fullName>
    </recommendedName>
</protein>
<keyword evidence="3" id="KW-1185">Reference proteome</keyword>
<organism evidence="2 3">
    <name type="scientific">Corallococcus terminator</name>
    <dbReference type="NCBI Taxonomy" id="2316733"/>
    <lineage>
        <taxon>Bacteria</taxon>
        <taxon>Pseudomonadati</taxon>
        <taxon>Myxococcota</taxon>
        <taxon>Myxococcia</taxon>
        <taxon>Myxococcales</taxon>
        <taxon>Cystobacterineae</taxon>
        <taxon>Myxococcaceae</taxon>
        <taxon>Corallococcus</taxon>
    </lineage>
</organism>
<reference evidence="3" key="1">
    <citation type="submission" date="2018-09" db="EMBL/GenBank/DDBJ databases">
        <authorList>
            <person name="Livingstone P.G."/>
            <person name="Whitworth D.E."/>
        </authorList>
    </citation>
    <scope>NUCLEOTIDE SEQUENCE [LARGE SCALE GENOMIC DNA]</scope>
    <source>
        <strain evidence="3">CA054A</strain>
    </source>
</reference>
<keyword evidence="1" id="KW-1133">Transmembrane helix</keyword>
<dbReference type="EMBL" id="RAVZ01000117">
    <property type="protein sequence ID" value="RKG86255.1"/>
    <property type="molecule type" value="Genomic_DNA"/>
</dbReference>
<evidence type="ECO:0008006" key="4">
    <source>
        <dbReference type="Google" id="ProtNLM"/>
    </source>
</evidence>
<evidence type="ECO:0000313" key="3">
    <source>
        <dbReference type="Proteomes" id="UP000268094"/>
    </source>
</evidence>
<dbReference type="InterPro" id="IPR036737">
    <property type="entry name" value="OmpA-like_sf"/>
</dbReference>
<name>A0A3A8ISF8_9BACT</name>